<gene>
    <name evidence="1" type="ORF">E6Q54_12250</name>
</gene>
<accession>A0A5C7Y202</accession>
<reference evidence="1 2" key="1">
    <citation type="submission" date="2018-09" db="EMBL/GenBank/DDBJ databases">
        <title>Metagenome Assembled Genomes from an Advanced Water Purification Facility.</title>
        <authorList>
            <person name="Stamps B.W."/>
            <person name="Spear J.R."/>
        </authorList>
    </citation>
    <scope>NUCLEOTIDE SEQUENCE [LARGE SCALE GENOMIC DNA]</scope>
    <source>
        <strain evidence="1">Bin_29_2</strain>
    </source>
</reference>
<organism evidence="1 2">
    <name type="scientific">Mycolicibacter arupensis</name>
    <dbReference type="NCBI Taxonomy" id="342002"/>
    <lineage>
        <taxon>Bacteria</taxon>
        <taxon>Bacillati</taxon>
        <taxon>Actinomycetota</taxon>
        <taxon>Actinomycetes</taxon>
        <taxon>Mycobacteriales</taxon>
        <taxon>Mycobacteriaceae</taxon>
        <taxon>Mycolicibacter</taxon>
    </lineage>
</organism>
<dbReference type="AlphaFoldDB" id="A0A5C7Y202"/>
<dbReference type="EMBL" id="SSGD01000065">
    <property type="protein sequence ID" value="TXI55651.1"/>
    <property type="molecule type" value="Genomic_DNA"/>
</dbReference>
<name>A0A5C7Y202_9MYCO</name>
<comment type="caution">
    <text evidence="1">The sequence shown here is derived from an EMBL/GenBank/DDBJ whole genome shotgun (WGS) entry which is preliminary data.</text>
</comment>
<sequence length="123" mass="13753">MSRGKDRITADDVGAWLVTDADGAQLIGDTVEELTAESTGEWLVTTQGTTHIWDMDNRTYERRPGPTTRAGAFEFDGAPQPITHVDIYPKVGGVARVWFDDPTDPYRELFRQSSAVARIERVR</sequence>
<evidence type="ECO:0000313" key="1">
    <source>
        <dbReference type="EMBL" id="TXI55651.1"/>
    </source>
</evidence>
<proteinExistence type="predicted"/>
<protein>
    <submittedName>
        <fullName evidence="1">Uncharacterized protein</fullName>
    </submittedName>
</protein>
<dbReference type="RefSeq" id="WP_276760981.1">
    <property type="nucleotide sequence ID" value="NZ_SSGD01000065.1"/>
</dbReference>
<dbReference type="Proteomes" id="UP000321797">
    <property type="component" value="Unassembled WGS sequence"/>
</dbReference>
<evidence type="ECO:0000313" key="2">
    <source>
        <dbReference type="Proteomes" id="UP000321797"/>
    </source>
</evidence>